<feature type="domain" description="F-box" evidence="1">
    <location>
        <begin position="3"/>
        <end position="39"/>
    </location>
</feature>
<gene>
    <name evidence="2" type="ORF">MERR_LOCUS2003</name>
</gene>
<dbReference type="InterPro" id="IPR053781">
    <property type="entry name" value="F-box_AtFBL13-like"/>
</dbReference>
<dbReference type="PANTHER" id="PTHR31900">
    <property type="entry name" value="F-BOX/RNI SUPERFAMILY PROTEIN-RELATED"/>
    <property type="match status" value="1"/>
</dbReference>
<sequence length="466" mass="53777">MPYDRISALPDSLISQILLYLPTKDSVKTSVLSTRWRNLWLDVPGLELHSTDFPYYAKSRIKTFTDRFLHCNRELSLHKFKIKYDECNVYLFGISEWFAAAINRGAQVLDVDTYRRPYFKDVMPLEIYKSKTLVSLKLVNVGMPNPGELVSVSLPCLKTMHLEDVVYSDEDPLILEKLISGCPVLEDLTVCRALDDNVPILRVKSRSLKRFCVKSGGFRKDVPYKEYAVEIDAPGLEYMSFRDGHSGRVLAKNLTCLLMVDIDTGFNVLLGNVTMEMRKGIVRDFFTGVSSVRHMIISQRTLEALYRWLKLGTISVFQNLSRLEASFCTFLLQVLPRFLESFPNLKYLTLYLVHTAVPEPDKLEPTVVPRCLLSSLERVEIKEVITEQDTLWNKTISKRTATRLLRVKKSHWMKAVRYILENSLVLKRLILCFSPLTNQVSDTSKELSTFTKRSRRCEIFIRVPYL</sequence>
<organism evidence="2 3">
    <name type="scientific">Microthlaspi erraticum</name>
    <dbReference type="NCBI Taxonomy" id="1685480"/>
    <lineage>
        <taxon>Eukaryota</taxon>
        <taxon>Viridiplantae</taxon>
        <taxon>Streptophyta</taxon>
        <taxon>Embryophyta</taxon>
        <taxon>Tracheophyta</taxon>
        <taxon>Spermatophyta</taxon>
        <taxon>Magnoliopsida</taxon>
        <taxon>eudicotyledons</taxon>
        <taxon>Gunneridae</taxon>
        <taxon>Pentapetalae</taxon>
        <taxon>rosids</taxon>
        <taxon>malvids</taxon>
        <taxon>Brassicales</taxon>
        <taxon>Brassicaceae</taxon>
        <taxon>Coluteocarpeae</taxon>
        <taxon>Microthlaspi</taxon>
    </lineage>
</organism>
<dbReference type="OrthoDB" id="1096892at2759"/>
<dbReference type="PROSITE" id="PS50181">
    <property type="entry name" value="FBOX"/>
    <property type="match status" value="1"/>
</dbReference>
<dbReference type="Gene3D" id="1.20.1280.50">
    <property type="match status" value="1"/>
</dbReference>
<protein>
    <recommendedName>
        <fullName evidence="1">F-box domain-containing protein</fullName>
    </recommendedName>
</protein>
<dbReference type="Pfam" id="PF00646">
    <property type="entry name" value="F-box"/>
    <property type="match status" value="1"/>
</dbReference>
<evidence type="ECO:0000313" key="3">
    <source>
        <dbReference type="Proteomes" id="UP000467841"/>
    </source>
</evidence>
<dbReference type="InterPro" id="IPR036047">
    <property type="entry name" value="F-box-like_dom_sf"/>
</dbReference>
<dbReference type="SUPFAM" id="SSF52047">
    <property type="entry name" value="RNI-like"/>
    <property type="match status" value="1"/>
</dbReference>
<dbReference type="InterPro" id="IPR050232">
    <property type="entry name" value="FBL13/AtMIF1-like"/>
</dbReference>
<dbReference type="Proteomes" id="UP000467841">
    <property type="component" value="Unassembled WGS sequence"/>
</dbReference>
<dbReference type="InterPro" id="IPR006566">
    <property type="entry name" value="FBD"/>
</dbReference>
<evidence type="ECO:0000313" key="2">
    <source>
        <dbReference type="EMBL" id="CAA7014768.1"/>
    </source>
</evidence>
<dbReference type="InterPro" id="IPR055411">
    <property type="entry name" value="LRR_FXL15/At3g58940/PEG3-like"/>
</dbReference>
<dbReference type="SMART" id="SM00579">
    <property type="entry name" value="FBD"/>
    <property type="match status" value="1"/>
</dbReference>
<dbReference type="EMBL" id="CACVBM020000122">
    <property type="protein sequence ID" value="CAA7014768.1"/>
    <property type="molecule type" value="Genomic_DNA"/>
</dbReference>
<dbReference type="AlphaFoldDB" id="A0A6D2HNX7"/>
<evidence type="ECO:0000259" key="1">
    <source>
        <dbReference type="PROSITE" id="PS50181"/>
    </source>
</evidence>
<proteinExistence type="predicted"/>
<name>A0A6D2HNX7_9BRAS</name>
<comment type="caution">
    <text evidence="2">The sequence shown here is derived from an EMBL/GenBank/DDBJ whole genome shotgun (WGS) entry which is preliminary data.</text>
</comment>
<keyword evidence="3" id="KW-1185">Reference proteome</keyword>
<reference evidence="2" key="1">
    <citation type="submission" date="2020-01" db="EMBL/GenBank/DDBJ databases">
        <authorList>
            <person name="Mishra B."/>
        </authorList>
    </citation>
    <scope>NUCLEOTIDE SEQUENCE [LARGE SCALE GENOMIC DNA]</scope>
</reference>
<dbReference type="Pfam" id="PF24758">
    <property type="entry name" value="LRR_At5g56370"/>
    <property type="match status" value="1"/>
</dbReference>
<dbReference type="PANTHER" id="PTHR31900:SF33">
    <property type="entry name" value="PROTEIN WITH RNI-LIKE_FBD-LIKE DOMAIN"/>
    <property type="match status" value="1"/>
</dbReference>
<dbReference type="InterPro" id="IPR001810">
    <property type="entry name" value="F-box_dom"/>
</dbReference>
<dbReference type="SUPFAM" id="SSF81383">
    <property type="entry name" value="F-box domain"/>
    <property type="match status" value="1"/>
</dbReference>
<accession>A0A6D2HNX7</accession>
<dbReference type="CDD" id="cd22160">
    <property type="entry name" value="F-box_AtFBL13-like"/>
    <property type="match status" value="1"/>
</dbReference>
<dbReference type="SMART" id="SM00256">
    <property type="entry name" value="FBOX"/>
    <property type="match status" value="1"/>
</dbReference>